<proteinExistence type="predicted"/>
<dbReference type="EMBL" id="JAAMPI010000190">
    <property type="protein sequence ID" value="KAF4634357.1"/>
    <property type="molecule type" value="Genomic_DNA"/>
</dbReference>
<organism evidence="1 2">
    <name type="scientific">Cudoniella acicularis</name>
    <dbReference type="NCBI Taxonomy" id="354080"/>
    <lineage>
        <taxon>Eukaryota</taxon>
        <taxon>Fungi</taxon>
        <taxon>Dikarya</taxon>
        <taxon>Ascomycota</taxon>
        <taxon>Pezizomycotina</taxon>
        <taxon>Leotiomycetes</taxon>
        <taxon>Helotiales</taxon>
        <taxon>Tricladiaceae</taxon>
        <taxon>Cudoniella</taxon>
    </lineage>
</organism>
<sequence length="336" mass="38351">MLQDLQPYRLKEDKKRSNVFSKVKIPEHIATQLNATSKLDRMHSDHLKCFEQFSTPNNRQPDFTEALLYTGGLAMLAKFKAFAPDDDGTYEQALPSWVIDWRLAARVFSKESLSAEQENTAIKNENAWAIPIGAGPIDMPRGKVHESVKTELIPGAPPAWQNQFCHDNKDSKVPYTKLIVRGIVDPRFYVSGKCVWEKRQLLKDKAFWSLELDVYQTDLVVYLLGFVGAGYQGQILVDPFDINNQWAFGDSSGGPWLLRPAGNNEYKVIACLSWRPNDLLPLYSPWDWAPGLSQETSQRQHVAPYRRLSVGRNSRNDYFLPRQDDGSTNIRKFTII</sequence>
<evidence type="ECO:0000313" key="2">
    <source>
        <dbReference type="Proteomes" id="UP000566819"/>
    </source>
</evidence>
<dbReference type="Proteomes" id="UP000566819">
    <property type="component" value="Unassembled WGS sequence"/>
</dbReference>
<protein>
    <submittedName>
        <fullName evidence="1">Uncharacterized protein</fullName>
    </submittedName>
</protein>
<evidence type="ECO:0000313" key="1">
    <source>
        <dbReference type="EMBL" id="KAF4634357.1"/>
    </source>
</evidence>
<dbReference type="OrthoDB" id="2157530at2759"/>
<comment type="caution">
    <text evidence="1">The sequence shown here is derived from an EMBL/GenBank/DDBJ whole genome shotgun (WGS) entry which is preliminary data.</text>
</comment>
<dbReference type="AlphaFoldDB" id="A0A8H4RTR7"/>
<keyword evidence="2" id="KW-1185">Reference proteome</keyword>
<accession>A0A8H4RTR7</accession>
<name>A0A8H4RTR7_9HELO</name>
<reference evidence="1 2" key="1">
    <citation type="submission" date="2020-03" db="EMBL/GenBank/DDBJ databases">
        <title>Draft Genome Sequence of Cudoniella acicularis.</title>
        <authorList>
            <person name="Buettner E."/>
            <person name="Kellner H."/>
        </authorList>
    </citation>
    <scope>NUCLEOTIDE SEQUENCE [LARGE SCALE GENOMIC DNA]</scope>
    <source>
        <strain evidence="1 2">DSM 108380</strain>
    </source>
</reference>
<gene>
    <name evidence="1" type="ORF">G7Y89_g3757</name>
</gene>